<comment type="catalytic activity">
    <reaction evidence="7">
        <text>L-threonyl-[protein] + ATP = O-phospho-L-threonyl-[protein] + ADP + H(+)</text>
        <dbReference type="Rhea" id="RHEA:46608"/>
        <dbReference type="Rhea" id="RHEA-COMP:11060"/>
        <dbReference type="Rhea" id="RHEA-COMP:11605"/>
        <dbReference type="ChEBI" id="CHEBI:15378"/>
        <dbReference type="ChEBI" id="CHEBI:30013"/>
        <dbReference type="ChEBI" id="CHEBI:30616"/>
        <dbReference type="ChEBI" id="CHEBI:61977"/>
        <dbReference type="ChEBI" id="CHEBI:456216"/>
        <dbReference type="EC" id="2.7.11.1"/>
    </reaction>
</comment>
<feature type="compositionally biased region" description="Basic and acidic residues" evidence="9">
    <location>
        <begin position="702"/>
        <end position="712"/>
    </location>
</feature>
<feature type="domain" description="Protein kinase" evidence="10">
    <location>
        <begin position="10"/>
        <end position="269"/>
    </location>
</feature>
<evidence type="ECO:0000256" key="6">
    <source>
        <dbReference type="ARBA" id="ARBA00022840"/>
    </source>
</evidence>
<dbReference type="SUPFAM" id="SSF49373">
    <property type="entry name" value="Invasin/intimin cell-adhesion fragments"/>
    <property type="match status" value="1"/>
</dbReference>
<feature type="compositionally biased region" description="Basic and acidic residues" evidence="9">
    <location>
        <begin position="585"/>
        <end position="604"/>
    </location>
</feature>
<dbReference type="PROSITE" id="PS00108">
    <property type="entry name" value="PROTEIN_KINASE_ST"/>
    <property type="match status" value="1"/>
</dbReference>
<dbReference type="Pfam" id="PF00069">
    <property type="entry name" value="Pkinase"/>
    <property type="match status" value="1"/>
</dbReference>
<evidence type="ECO:0000259" key="10">
    <source>
        <dbReference type="PROSITE" id="PS50011"/>
    </source>
</evidence>
<dbReference type="PANTHER" id="PTHR48012">
    <property type="entry name" value="STERILE20-LIKE KINASE, ISOFORM B-RELATED"/>
    <property type="match status" value="1"/>
</dbReference>
<dbReference type="InterPro" id="IPR008271">
    <property type="entry name" value="Ser/Thr_kinase_AS"/>
</dbReference>
<evidence type="ECO:0000256" key="9">
    <source>
        <dbReference type="SAM" id="MobiDB-lite"/>
    </source>
</evidence>
<dbReference type="Gene3D" id="1.10.510.10">
    <property type="entry name" value="Transferase(Phosphotransferase) domain 1"/>
    <property type="match status" value="1"/>
</dbReference>
<dbReference type="Gene3D" id="2.60.40.10">
    <property type="entry name" value="Immunoglobulins"/>
    <property type="match status" value="1"/>
</dbReference>
<evidence type="ECO:0000256" key="5">
    <source>
        <dbReference type="ARBA" id="ARBA00022777"/>
    </source>
</evidence>
<feature type="compositionally biased region" description="Low complexity" evidence="9">
    <location>
        <begin position="667"/>
        <end position="686"/>
    </location>
</feature>
<evidence type="ECO:0000256" key="4">
    <source>
        <dbReference type="ARBA" id="ARBA00022741"/>
    </source>
</evidence>
<dbReference type="InterPro" id="IPR011009">
    <property type="entry name" value="Kinase-like_dom_sf"/>
</dbReference>
<dbReference type="AlphaFoldDB" id="A0A8A4TXU0"/>
<accession>A0A8A4TXU0</accession>
<feature type="compositionally biased region" description="Low complexity" evidence="9">
    <location>
        <begin position="441"/>
        <end position="454"/>
    </location>
</feature>
<dbReference type="InterPro" id="IPR000719">
    <property type="entry name" value="Prot_kinase_dom"/>
</dbReference>
<keyword evidence="4" id="KW-0547">Nucleotide-binding</keyword>
<evidence type="ECO:0000256" key="1">
    <source>
        <dbReference type="ARBA" id="ARBA00008874"/>
    </source>
</evidence>
<dbReference type="PROSITE" id="PS50011">
    <property type="entry name" value="PROTEIN_KINASE_DOM"/>
    <property type="match status" value="1"/>
</dbReference>
<dbReference type="Proteomes" id="UP000663929">
    <property type="component" value="Chromosome"/>
</dbReference>
<dbReference type="SUPFAM" id="SSF56112">
    <property type="entry name" value="Protein kinase-like (PK-like)"/>
    <property type="match status" value="1"/>
</dbReference>
<comment type="catalytic activity">
    <reaction evidence="8">
        <text>L-seryl-[protein] + ATP = O-phospho-L-seryl-[protein] + ADP + H(+)</text>
        <dbReference type="Rhea" id="RHEA:17989"/>
        <dbReference type="Rhea" id="RHEA-COMP:9863"/>
        <dbReference type="Rhea" id="RHEA-COMP:11604"/>
        <dbReference type="ChEBI" id="CHEBI:15378"/>
        <dbReference type="ChEBI" id="CHEBI:29999"/>
        <dbReference type="ChEBI" id="CHEBI:30616"/>
        <dbReference type="ChEBI" id="CHEBI:83421"/>
        <dbReference type="ChEBI" id="CHEBI:456216"/>
        <dbReference type="EC" id="2.7.11.1"/>
    </reaction>
</comment>
<dbReference type="GO" id="GO:0005737">
    <property type="term" value="C:cytoplasm"/>
    <property type="evidence" value="ECO:0007669"/>
    <property type="project" value="TreeGrafter"/>
</dbReference>
<dbReference type="GO" id="GO:0004674">
    <property type="term" value="F:protein serine/threonine kinase activity"/>
    <property type="evidence" value="ECO:0007669"/>
    <property type="project" value="UniProtKB-KW"/>
</dbReference>
<sequence>MIGETLHKKYLVMKRLGGGDKNALYQAKDQQSNTIVTLSQFSYSQNADQPGDERFRKITSALRGLNNPHIHAFSDFFVEGGYLYAVSAALPGNLLTENLKQGQMPVADSVNILRQILKGLTYIHEKKVQHLDLKPDNICLAPDGKVSILNAGVSKLLEGVFNESETMVVGSPEYLAPEQIEPELFQEPELGVTDIYAAGMVLYHLLAGEPAFKGSTHLEVLMKQLKDAPPLLYLVDDSFRSFDTLLGKALAKQPEKRFPSSNEFLQALTQAENGWKSAVSSANDMSVAEKTESTMRLPMDFVNEVTQTNIPARTRRAAAQKPSDELPALPDVELPKDETRVLSADEMNKHLQGAEMESPTPKKAQVPPPRPGASATGKPVATPSADAAPATAAKPAADPKAAKAEGEGGGKGPLVGILALVAIIVVGVLGYVFMSGGGSEDATTPPDTDQTASTEGQATPSKLPNNLSIFASVTSVDANIPFTVQIDESDLPTDSELKLVVSPESGFEKMGEDFDRFTVVFREPGSKSIEIEAYQGNDLIARSNRAQVEINEPPAPISSVDRDADEPPAADAATASTTADEPAPVEDRVADTPKPRDVPKKREPTPAVAKAETPAKKPAEKPPTTSEPAVAKSNATKPPATKPSATEQPATKPTTTRPAETKPAEPKPAVAKTTPTKPSTSGPSATEPEPQATAKLNQPKPDPVKPEPRVAPKPEATVAKAETPTPRQTKPAVAKKPEPKPQPKPKPEKKPQVAKSSADRDEPELPAARGIVGYQVVVRDEDGNFIPGTRVTFNWSGNSKSVRSNSRGVAEVKLPAQRAVKFNVQGTAGEFRNSYRVNFTLRKKDHPISFKVRINGQETTEGSIIISQEGTRFKKVTQPGNTEDLLAGTYFFTYQSKTLSHSETYTVKRRNVFAFDISTDPNVYYRDLYFKKNDAALKAAVQKEIDPVKGYDFFMPRYWLAQLRIDEENTARAAELLGQLYEHAGKWERMAIKPNYILDYLRCLSTGESPDYPMIARICRNSEVLKQFQTLSTGRKESNWKFLFFYYRITAFYELSEERSGAQKRATMRQAKKTYDWLEEIPAEVLNSNPDKYGRLREIKQKMAAATN</sequence>
<dbReference type="Gene3D" id="3.30.200.20">
    <property type="entry name" value="Phosphorylase Kinase, domain 1"/>
    <property type="match status" value="1"/>
</dbReference>
<keyword evidence="6" id="KW-0067">ATP-binding</keyword>
<keyword evidence="2" id="KW-0723">Serine/threonine-protein kinase</keyword>
<dbReference type="SMART" id="SM00220">
    <property type="entry name" value="S_TKc"/>
    <property type="match status" value="1"/>
</dbReference>
<comment type="similarity">
    <text evidence="1">Belongs to the protein kinase superfamily. STE Ser/Thr protein kinase family. STE20 subfamily.</text>
</comment>
<feature type="compositionally biased region" description="Low complexity" evidence="9">
    <location>
        <begin position="381"/>
        <end position="399"/>
    </location>
</feature>
<evidence type="ECO:0000313" key="12">
    <source>
        <dbReference type="Proteomes" id="UP000663929"/>
    </source>
</evidence>
<dbReference type="InterPro" id="IPR050629">
    <property type="entry name" value="STE20/SPS1-PAK"/>
</dbReference>
<dbReference type="InterPro" id="IPR008964">
    <property type="entry name" value="Invasin/intimin_cell_adhesion"/>
</dbReference>
<feature type="region of interest" description="Disordered" evidence="9">
    <location>
        <begin position="352"/>
        <end position="409"/>
    </location>
</feature>
<evidence type="ECO:0000256" key="3">
    <source>
        <dbReference type="ARBA" id="ARBA00022679"/>
    </source>
</evidence>
<gene>
    <name evidence="11" type="ORF">J3U87_16350</name>
</gene>
<feature type="region of interest" description="Disordered" evidence="9">
    <location>
        <begin position="439"/>
        <end position="463"/>
    </location>
</feature>
<dbReference type="KEGG" id="scor:J3U87_16350"/>
<evidence type="ECO:0000256" key="7">
    <source>
        <dbReference type="ARBA" id="ARBA00047899"/>
    </source>
</evidence>
<feature type="region of interest" description="Disordered" evidence="9">
    <location>
        <begin position="311"/>
        <end position="336"/>
    </location>
</feature>
<evidence type="ECO:0000313" key="11">
    <source>
        <dbReference type="EMBL" id="QTD54018.1"/>
    </source>
</evidence>
<dbReference type="CDD" id="cd14014">
    <property type="entry name" value="STKc_PknB_like"/>
    <property type="match status" value="1"/>
</dbReference>
<feature type="region of interest" description="Disordered" evidence="9">
    <location>
        <begin position="552"/>
        <end position="767"/>
    </location>
</feature>
<evidence type="ECO:0000256" key="2">
    <source>
        <dbReference type="ARBA" id="ARBA00022527"/>
    </source>
</evidence>
<keyword evidence="12" id="KW-1185">Reference proteome</keyword>
<evidence type="ECO:0000256" key="8">
    <source>
        <dbReference type="ARBA" id="ARBA00048679"/>
    </source>
</evidence>
<protein>
    <submittedName>
        <fullName evidence="11">Protein kinase</fullName>
    </submittedName>
</protein>
<reference evidence="11" key="1">
    <citation type="submission" date="2021-03" db="EMBL/GenBank/DDBJ databases">
        <title>Acanthopleuribacteraceae sp. M133.</title>
        <authorList>
            <person name="Wang G."/>
        </authorList>
    </citation>
    <scope>NUCLEOTIDE SEQUENCE</scope>
    <source>
        <strain evidence="11">M133</strain>
    </source>
</reference>
<dbReference type="RefSeq" id="WP_237384117.1">
    <property type="nucleotide sequence ID" value="NZ_CP071793.1"/>
</dbReference>
<keyword evidence="5 11" id="KW-0418">Kinase</keyword>
<feature type="compositionally biased region" description="Polar residues" evidence="9">
    <location>
        <begin position="643"/>
        <end position="657"/>
    </location>
</feature>
<organism evidence="11 12">
    <name type="scientific">Sulfidibacter corallicola</name>
    <dbReference type="NCBI Taxonomy" id="2818388"/>
    <lineage>
        <taxon>Bacteria</taxon>
        <taxon>Pseudomonadati</taxon>
        <taxon>Acidobacteriota</taxon>
        <taxon>Holophagae</taxon>
        <taxon>Acanthopleuribacterales</taxon>
        <taxon>Acanthopleuribacteraceae</taxon>
        <taxon>Sulfidibacter</taxon>
    </lineage>
</organism>
<keyword evidence="3" id="KW-0808">Transferase</keyword>
<feature type="compositionally biased region" description="Basic and acidic residues" evidence="9">
    <location>
        <begin position="735"/>
        <end position="751"/>
    </location>
</feature>
<feature type="compositionally biased region" description="Low complexity" evidence="9">
    <location>
        <begin position="569"/>
        <end position="582"/>
    </location>
</feature>
<dbReference type="GO" id="GO:0005524">
    <property type="term" value="F:ATP binding"/>
    <property type="evidence" value="ECO:0007669"/>
    <property type="project" value="UniProtKB-KW"/>
</dbReference>
<dbReference type="InterPro" id="IPR013783">
    <property type="entry name" value="Ig-like_fold"/>
</dbReference>
<dbReference type="EMBL" id="CP071793">
    <property type="protein sequence ID" value="QTD54018.1"/>
    <property type="molecule type" value="Genomic_DNA"/>
</dbReference>
<name>A0A8A4TXU0_SULCO</name>
<dbReference type="PANTHER" id="PTHR48012:SF10">
    <property type="entry name" value="FI20177P1"/>
    <property type="match status" value="1"/>
</dbReference>
<proteinExistence type="inferred from homology"/>